<evidence type="ECO:0000256" key="5">
    <source>
        <dbReference type="PROSITE-ProRule" id="PRU00335"/>
    </source>
</evidence>
<evidence type="ECO:0000256" key="3">
    <source>
        <dbReference type="ARBA" id="ARBA00023125"/>
    </source>
</evidence>
<evidence type="ECO:0000259" key="6">
    <source>
        <dbReference type="PROSITE" id="PS50977"/>
    </source>
</evidence>
<dbReference type="GO" id="GO:0000976">
    <property type="term" value="F:transcription cis-regulatory region binding"/>
    <property type="evidence" value="ECO:0007669"/>
    <property type="project" value="TreeGrafter"/>
</dbReference>
<dbReference type="SUPFAM" id="SSF46689">
    <property type="entry name" value="Homeodomain-like"/>
    <property type="match status" value="1"/>
</dbReference>
<dbReference type="PRINTS" id="PR00455">
    <property type="entry name" value="HTHTETR"/>
</dbReference>
<dbReference type="PANTHER" id="PTHR30055">
    <property type="entry name" value="HTH-TYPE TRANSCRIPTIONAL REGULATOR RUTR"/>
    <property type="match status" value="1"/>
</dbReference>
<keyword evidence="3 5" id="KW-0238">DNA-binding</keyword>
<evidence type="ECO:0000256" key="4">
    <source>
        <dbReference type="ARBA" id="ARBA00023163"/>
    </source>
</evidence>
<dbReference type="PANTHER" id="PTHR30055:SF234">
    <property type="entry name" value="HTH-TYPE TRANSCRIPTIONAL REGULATOR BETI"/>
    <property type="match status" value="1"/>
</dbReference>
<dbReference type="InterPro" id="IPR036271">
    <property type="entry name" value="Tet_transcr_reg_TetR-rel_C_sf"/>
</dbReference>
<accession>A0A1A9GKN5</accession>
<keyword evidence="2" id="KW-0805">Transcription regulation</keyword>
<dbReference type="Pfam" id="PF13977">
    <property type="entry name" value="TetR_C_6"/>
    <property type="match status" value="1"/>
</dbReference>
<dbReference type="InterPro" id="IPR039538">
    <property type="entry name" value="BetI_C"/>
</dbReference>
<dbReference type="InterPro" id="IPR009057">
    <property type="entry name" value="Homeodomain-like_sf"/>
</dbReference>
<keyword evidence="8" id="KW-1185">Reference proteome</keyword>
<dbReference type="Pfam" id="PF00440">
    <property type="entry name" value="TetR_N"/>
    <property type="match status" value="1"/>
</dbReference>
<dbReference type="OrthoDB" id="3288227at2"/>
<dbReference type="PATRIC" id="fig|1300347.3.peg.1811"/>
<evidence type="ECO:0000256" key="1">
    <source>
        <dbReference type="ARBA" id="ARBA00022491"/>
    </source>
</evidence>
<dbReference type="InterPro" id="IPR050109">
    <property type="entry name" value="HTH-type_TetR-like_transc_reg"/>
</dbReference>
<dbReference type="STRING" id="1300347.I601_1809"/>
<feature type="domain" description="HTH tetR-type" evidence="6">
    <location>
        <begin position="7"/>
        <end position="67"/>
    </location>
</feature>
<gene>
    <name evidence="7" type="primary">fadR_2</name>
    <name evidence="7" type="ORF">I601_1809</name>
</gene>
<proteinExistence type="predicted"/>
<dbReference type="PROSITE" id="PS50977">
    <property type="entry name" value="HTH_TETR_2"/>
    <property type="match status" value="1"/>
</dbReference>
<feature type="DNA-binding region" description="H-T-H motif" evidence="5">
    <location>
        <begin position="30"/>
        <end position="49"/>
    </location>
</feature>
<dbReference type="RefSeq" id="WP_068108425.1">
    <property type="nucleotide sequence ID" value="NZ_CP015079.1"/>
</dbReference>
<dbReference type="Proteomes" id="UP000077868">
    <property type="component" value="Chromosome"/>
</dbReference>
<dbReference type="KEGG" id="ndk:I601_1809"/>
<dbReference type="Gene3D" id="1.10.357.10">
    <property type="entry name" value="Tetracycline Repressor, domain 2"/>
    <property type="match status" value="1"/>
</dbReference>
<evidence type="ECO:0000313" key="7">
    <source>
        <dbReference type="EMBL" id="ANH38240.1"/>
    </source>
</evidence>
<organism evidence="7 8">
    <name type="scientific">Nocardioides dokdonensis FR1436</name>
    <dbReference type="NCBI Taxonomy" id="1300347"/>
    <lineage>
        <taxon>Bacteria</taxon>
        <taxon>Bacillati</taxon>
        <taxon>Actinomycetota</taxon>
        <taxon>Actinomycetes</taxon>
        <taxon>Propionibacteriales</taxon>
        <taxon>Nocardioidaceae</taxon>
        <taxon>Nocardioides</taxon>
    </lineage>
</organism>
<evidence type="ECO:0000313" key="8">
    <source>
        <dbReference type="Proteomes" id="UP000077868"/>
    </source>
</evidence>
<keyword evidence="1" id="KW-0678">Repressor</keyword>
<protein>
    <submittedName>
        <fullName evidence="7">Fatty acid metabolism regulator protein</fullName>
    </submittedName>
</protein>
<dbReference type="AlphaFoldDB" id="A0A1A9GKN5"/>
<dbReference type="EMBL" id="CP015079">
    <property type="protein sequence ID" value="ANH38240.1"/>
    <property type="molecule type" value="Genomic_DNA"/>
</dbReference>
<name>A0A1A9GKN5_9ACTN</name>
<keyword evidence="4" id="KW-0804">Transcription</keyword>
<sequence length="199" mass="22735">MSRVSESGRRDQILRATCEVIADQGFRSLRVSDVAKRIGTATGTVHYYFPTKRDLLHAAFEHNFSRSLERRRQIIDAEDDPLTRLRALVESYLPEGEETERAWRVWAELWIEALHEPELQVINDAVYGEWRAMMAGLIRECQEQGLVRQGDAVIHTNLLIGAVDGLAIQVILGSRSMTIDRMRQVCTTYLDSLVEDVHV</sequence>
<dbReference type="InterPro" id="IPR001647">
    <property type="entry name" value="HTH_TetR"/>
</dbReference>
<dbReference type="GO" id="GO:0003700">
    <property type="term" value="F:DNA-binding transcription factor activity"/>
    <property type="evidence" value="ECO:0007669"/>
    <property type="project" value="TreeGrafter"/>
</dbReference>
<reference evidence="7 8" key="1">
    <citation type="submission" date="2016-03" db="EMBL/GenBank/DDBJ databases">
        <title>Complete genome sequence of a soil Actinobacterium, Nocardioides dokdonensis FR1436.</title>
        <authorList>
            <person name="Kwon S.-K."/>
            <person name="Kim K."/>
            <person name="Kim J.F."/>
        </authorList>
    </citation>
    <scope>NUCLEOTIDE SEQUENCE [LARGE SCALE GENOMIC DNA]</scope>
    <source>
        <strain evidence="7 8">FR1436</strain>
    </source>
</reference>
<dbReference type="SUPFAM" id="SSF48498">
    <property type="entry name" value="Tetracyclin repressor-like, C-terminal domain"/>
    <property type="match status" value="1"/>
</dbReference>
<evidence type="ECO:0000256" key="2">
    <source>
        <dbReference type="ARBA" id="ARBA00023015"/>
    </source>
</evidence>